<proteinExistence type="predicted"/>
<dbReference type="Proteomes" id="UP001212170">
    <property type="component" value="Unassembled WGS sequence"/>
</dbReference>
<dbReference type="SUPFAM" id="SSF53756">
    <property type="entry name" value="UDP-Glycosyltransferase/glycogen phosphorylase"/>
    <property type="match status" value="1"/>
</dbReference>
<organism evidence="2 3">
    <name type="scientific">Flavobacterium azizsancarii</name>
    <dbReference type="NCBI Taxonomy" id="2961580"/>
    <lineage>
        <taxon>Bacteria</taxon>
        <taxon>Pseudomonadati</taxon>
        <taxon>Bacteroidota</taxon>
        <taxon>Flavobacteriia</taxon>
        <taxon>Flavobacteriales</taxon>
        <taxon>Flavobacteriaceae</taxon>
        <taxon>Flavobacterium</taxon>
    </lineage>
</organism>
<keyword evidence="3" id="KW-1185">Reference proteome</keyword>
<gene>
    <name evidence="2" type="ORF">NJT12_18275</name>
</gene>
<protein>
    <submittedName>
        <fullName evidence="2">Glycosyltransferase</fullName>
        <ecNumber evidence="2">2.4.-.-</ecNumber>
    </submittedName>
</protein>
<dbReference type="Pfam" id="PF00534">
    <property type="entry name" value="Glycos_transf_1"/>
    <property type="match status" value="1"/>
</dbReference>
<evidence type="ECO:0000259" key="1">
    <source>
        <dbReference type="Pfam" id="PF00534"/>
    </source>
</evidence>
<dbReference type="InterPro" id="IPR008928">
    <property type="entry name" value="6-hairpin_glycosidase_sf"/>
</dbReference>
<name>A0ABT4WG79_9FLAO</name>
<evidence type="ECO:0000313" key="2">
    <source>
        <dbReference type="EMBL" id="MDA6071572.1"/>
    </source>
</evidence>
<dbReference type="EC" id="2.4.-.-" evidence="2"/>
<keyword evidence="2" id="KW-0328">Glycosyltransferase</keyword>
<dbReference type="PANTHER" id="PTHR12526:SF572">
    <property type="entry name" value="BLL5144 PROTEIN"/>
    <property type="match status" value="1"/>
</dbReference>
<sequence>MIIKTPLRKSISLWANKNNTIISENQKEFKTPEILFITSFPARECGIATYSEDLIAALNNKFEHSFNIKVAALESINDSYTYGDAVDRILKTDSPDSYLKLSEHCNTDKAVKLILIQHEFGLFKNNETDLIKFLSASIKPVLIVLHTVLPHPNGDMKRNIIEMDTLIDGFIVMTQRSAALLESVYGIDRGKITVIAHGTHLVKHGDKEILKEKYGLSGRKIISTFGLLSSGKSIETTLDALPVIASQNPDILFLIIGKTHPSVIRQEGEKYRDFLKKRVEILGLQAHVKFINAYLPLEELLEYLQLTDIYLFTSNDPHQAVSGTFSYAISCGCPIISTPIPHALEVLEDGMGVIIEFENTIQLAEEVLRLLKNPQLRKNISANGIHKMAPTAWENSAIAHAGLFKKIIAEKIALHYKIPEINLSHFKNLTTPFAMIQFSVINHPDIDTGYTLDDNARALVAICQHYELKREPEDLELIEKYYRFIKFCLQQNGSFLNYVSKEEEFTKQNSENLEDSNGRAIWSLGFMLSLSNILPVGFTADAAKTMDLALQKVNTIYSTRAMAFIIKGVYYRNKNAVDFENITLIKLLSNRLVKMYRHECKSNWKWFESYLTYGNSILPEALLCAYLATGEYQYREVAKESFDFLLSCIFTENNIKVISNKGWLDSSRQNKETIGGEQPIDVAYTILALERFNTVFKNSSYLEKIETAFTWFLGNNHLHKIIYNQCTGGCYDGLEENYINLNQGAESTVSYLMARLTMEKFTAKKEVLYENTSKIKLSEPIAVNI</sequence>
<dbReference type="Gene3D" id="1.50.10.20">
    <property type="match status" value="1"/>
</dbReference>
<dbReference type="GO" id="GO:0016757">
    <property type="term" value="F:glycosyltransferase activity"/>
    <property type="evidence" value="ECO:0007669"/>
    <property type="project" value="UniProtKB-KW"/>
</dbReference>
<accession>A0ABT4WG79</accession>
<dbReference type="SUPFAM" id="SSF48208">
    <property type="entry name" value="Six-hairpin glycosidases"/>
    <property type="match status" value="1"/>
</dbReference>
<keyword evidence="2" id="KW-0808">Transferase</keyword>
<reference evidence="2 3" key="1">
    <citation type="journal article" date="2023" name="Chemosphere">
        <title>Whole genome analysis of Flavobacterium aziz-sancarii sp. nov., isolated from Ardley Island (Antarctica), revealed a rich resistome and bioremediation potential.</title>
        <authorList>
            <person name="Otur C."/>
            <person name="Okay S."/>
            <person name="Kurt-Kizildogan A."/>
        </authorList>
    </citation>
    <scope>NUCLEOTIDE SEQUENCE [LARGE SCALE GENOMIC DNA]</scope>
    <source>
        <strain evidence="2 3">AC</strain>
    </source>
</reference>
<feature type="domain" description="Glycosyl transferase family 1" evidence="1">
    <location>
        <begin position="207"/>
        <end position="385"/>
    </location>
</feature>
<evidence type="ECO:0000313" key="3">
    <source>
        <dbReference type="Proteomes" id="UP001212170"/>
    </source>
</evidence>
<dbReference type="PANTHER" id="PTHR12526">
    <property type="entry name" value="GLYCOSYLTRANSFERASE"/>
    <property type="match status" value="1"/>
</dbReference>
<comment type="caution">
    <text evidence="2">The sequence shown here is derived from an EMBL/GenBank/DDBJ whole genome shotgun (WGS) entry which is preliminary data.</text>
</comment>
<dbReference type="Gene3D" id="3.40.50.2000">
    <property type="entry name" value="Glycogen Phosphorylase B"/>
    <property type="match status" value="2"/>
</dbReference>
<dbReference type="EMBL" id="JAMZNK010000037">
    <property type="protein sequence ID" value="MDA6071572.1"/>
    <property type="molecule type" value="Genomic_DNA"/>
</dbReference>
<dbReference type="InterPro" id="IPR001296">
    <property type="entry name" value="Glyco_trans_1"/>
</dbReference>
<dbReference type="RefSeq" id="WP_271337369.1">
    <property type="nucleotide sequence ID" value="NZ_JAMZNK010000037.1"/>
</dbReference>